<evidence type="ECO:0000313" key="7">
    <source>
        <dbReference type="EMBL" id="KAL2055340.1"/>
    </source>
</evidence>
<evidence type="ECO:0008006" key="9">
    <source>
        <dbReference type="Google" id="ProtNLM"/>
    </source>
</evidence>
<dbReference type="Pfam" id="PF00067">
    <property type="entry name" value="p450"/>
    <property type="match status" value="1"/>
</dbReference>
<keyword evidence="3" id="KW-0479">Metal-binding</keyword>
<protein>
    <recommendedName>
        <fullName evidence="9">Cytochrome P450</fullName>
    </recommendedName>
</protein>
<dbReference type="PANTHER" id="PTHR46206:SF6">
    <property type="entry name" value="CYTOCHROME P450 MONOOXYGENASE AN1598-RELATED"/>
    <property type="match status" value="1"/>
</dbReference>
<keyword evidence="5" id="KW-0408">Iron</keyword>
<dbReference type="Gene3D" id="1.10.630.10">
    <property type="entry name" value="Cytochrome P450"/>
    <property type="match status" value="1"/>
</dbReference>
<dbReference type="InterPro" id="IPR036396">
    <property type="entry name" value="Cyt_P450_sf"/>
</dbReference>
<evidence type="ECO:0000256" key="3">
    <source>
        <dbReference type="ARBA" id="ARBA00022723"/>
    </source>
</evidence>
<dbReference type="SUPFAM" id="SSF48264">
    <property type="entry name" value="Cytochrome P450"/>
    <property type="match status" value="1"/>
</dbReference>
<evidence type="ECO:0000256" key="2">
    <source>
        <dbReference type="ARBA" id="ARBA00010617"/>
    </source>
</evidence>
<evidence type="ECO:0000256" key="1">
    <source>
        <dbReference type="ARBA" id="ARBA00001971"/>
    </source>
</evidence>
<gene>
    <name evidence="7" type="ORF">ABVK25_004148</name>
</gene>
<reference evidence="7 8" key="1">
    <citation type="submission" date="2024-09" db="EMBL/GenBank/DDBJ databases">
        <title>Rethinking Asexuality: The Enigmatic Case of Functional Sexual Genes in Lepraria (Stereocaulaceae).</title>
        <authorList>
            <person name="Doellman M."/>
            <person name="Sun Y."/>
            <person name="Barcenas-Pena A."/>
            <person name="Lumbsch H.T."/>
            <person name="Grewe F."/>
        </authorList>
    </citation>
    <scope>NUCLEOTIDE SEQUENCE [LARGE SCALE GENOMIC DNA]</scope>
    <source>
        <strain evidence="7 8">Grewe 0041</strain>
    </source>
</reference>
<organism evidence="7 8">
    <name type="scientific">Lepraria finkii</name>
    <dbReference type="NCBI Taxonomy" id="1340010"/>
    <lineage>
        <taxon>Eukaryota</taxon>
        <taxon>Fungi</taxon>
        <taxon>Dikarya</taxon>
        <taxon>Ascomycota</taxon>
        <taxon>Pezizomycotina</taxon>
        <taxon>Lecanoromycetes</taxon>
        <taxon>OSLEUM clade</taxon>
        <taxon>Lecanoromycetidae</taxon>
        <taxon>Lecanorales</taxon>
        <taxon>Lecanorineae</taxon>
        <taxon>Stereocaulaceae</taxon>
        <taxon>Lepraria</taxon>
    </lineage>
</organism>
<proteinExistence type="inferred from homology"/>
<dbReference type="CDD" id="cd11041">
    <property type="entry name" value="CYP503A1-like"/>
    <property type="match status" value="1"/>
</dbReference>
<sequence>MDGYNKHKDSMFWIRRNDRDILILLNKCVDELLAIPVEKLRGTEAQLENLRGLYYMDVAIRSTLHTRSLNQKMNPNLQAYVDVVRDELAYAMEVEIPKSEGWTEVPIEDLLLRIIARISAIFIVGVPLCRNEEWLRTSRDLGVNVFTTVLILRELPPFLRPLHPIIARCLPSWHRMQANFSISKRLIAPVLEQHSSKKTSGKNNDDGPASPLLTWMADNGSNDLERDPVNLAHHTMFLGLRSIHTTASQAIHATLDLTVRPKVLESLRDEFRKVITTDGGWGEPNLLELWKLDSFMSESQRIDPPSLSKTNPCIFQNSNCPRTAVFHRLAMEPLTLSDGTYLPEGTFITVAAASTLLDPEITPDPETFDAFRTY</sequence>
<comment type="cofactor">
    <cofactor evidence="1">
        <name>heme</name>
        <dbReference type="ChEBI" id="CHEBI:30413"/>
    </cofactor>
</comment>
<comment type="caution">
    <text evidence="7">The sequence shown here is derived from an EMBL/GenBank/DDBJ whole genome shotgun (WGS) entry which is preliminary data.</text>
</comment>
<evidence type="ECO:0000256" key="4">
    <source>
        <dbReference type="ARBA" id="ARBA00023002"/>
    </source>
</evidence>
<dbReference type="Proteomes" id="UP001590951">
    <property type="component" value="Unassembled WGS sequence"/>
</dbReference>
<evidence type="ECO:0000256" key="6">
    <source>
        <dbReference type="ARBA" id="ARBA00023033"/>
    </source>
</evidence>
<keyword evidence="4" id="KW-0560">Oxidoreductase</keyword>
<keyword evidence="8" id="KW-1185">Reference proteome</keyword>
<accession>A0ABR4BBZ0</accession>
<dbReference type="EMBL" id="JBHFEH010000011">
    <property type="protein sequence ID" value="KAL2055340.1"/>
    <property type="molecule type" value="Genomic_DNA"/>
</dbReference>
<comment type="similarity">
    <text evidence="2">Belongs to the cytochrome P450 family.</text>
</comment>
<evidence type="ECO:0000256" key="5">
    <source>
        <dbReference type="ARBA" id="ARBA00023004"/>
    </source>
</evidence>
<dbReference type="InterPro" id="IPR001128">
    <property type="entry name" value="Cyt_P450"/>
</dbReference>
<dbReference type="PANTHER" id="PTHR46206">
    <property type="entry name" value="CYTOCHROME P450"/>
    <property type="match status" value="1"/>
</dbReference>
<evidence type="ECO:0000313" key="8">
    <source>
        <dbReference type="Proteomes" id="UP001590951"/>
    </source>
</evidence>
<keyword evidence="6" id="KW-0503">Monooxygenase</keyword>
<name>A0ABR4BBZ0_9LECA</name>